<organism evidence="1 2">
    <name type="scientific">Scophthalmus maximus</name>
    <name type="common">Turbot</name>
    <name type="synonym">Psetta maxima</name>
    <dbReference type="NCBI Taxonomy" id="52904"/>
    <lineage>
        <taxon>Eukaryota</taxon>
        <taxon>Metazoa</taxon>
        <taxon>Chordata</taxon>
        <taxon>Craniata</taxon>
        <taxon>Vertebrata</taxon>
        <taxon>Euteleostomi</taxon>
        <taxon>Actinopterygii</taxon>
        <taxon>Neopterygii</taxon>
        <taxon>Teleostei</taxon>
        <taxon>Neoteleostei</taxon>
        <taxon>Acanthomorphata</taxon>
        <taxon>Carangaria</taxon>
        <taxon>Pleuronectiformes</taxon>
        <taxon>Pleuronectoidei</taxon>
        <taxon>Scophthalmidae</taxon>
        <taxon>Scophthalmus</taxon>
    </lineage>
</organism>
<evidence type="ECO:0000313" key="1">
    <source>
        <dbReference type="EMBL" id="KAF0045733.1"/>
    </source>
</evidence>
<evidence type="ECO:0000313" key="2">
    <source>
        <dbReference type="Proteomes" id="UP000438429"/>
    </source>
</evidence>
<dbReference type="Proteomes" id="UP000438429">
    <property type="component" value="Unassembled WGS sequence"/>
</dbReference>
<gene>
    <name evidence="1" type="ORF">F2P81_002262</name>
</gene>
<dbReference type="AlphaFoldDB" id="A0A6A4TIB7"/>
<protein>
    <submittedName>
        <fullName evidence="1">Uncharacterized protein</fullName>
    </submittedName>
</protein>
<reference evidence="1 2" key="1">
    <citation type="submission" date="2019-06" db="EMBL/GenBank/DDBJ databases">
        <title>Draft genomes of female and male turbot (Scophthalmus maximus).</title>
        <authorList>
            <person name="Xu H."/>
            <person name="Xu X.-W."/>
            <person name="Shao C."/>
            <person name="Chen S."/>
        </authorList>
    </citation>
    <scope>NUCLEOTIDE SEQUENCE [LARGE SCALE GENOMIC DNA]</scope>
    <source>
        <strain evidence="1">Ysfricsl-2016a</strain>
        <tissue evidence="1">Blood</tissue>
    </source>
</reference>
<sequence>MRRERRVNNPASGTELKRRLQLTHSQPPQVVVFSYEPKYPQVDLTPPSADMICLDFLHGSVSGAADTNRSLPDLISVIDRNNGRSQTMKQTYYVCPCRITLVWMALTEPPTKSLFCGLCQRVAMPGVAGTLSNHVGTFSIKD</sequence>
<accession>A0A6A4TIB7</accession>
<comment type="caution">
    <text evidence="1">The sequence shown here is derived from an EMBL/GenBank/DDBJ whole genome shotgun (WGS) entry which is preliminary data.</text>
</comment>
<proteinExistence type="predicted"/>
<name>A0A6A4TIB7_SCOMX</name>
<dbReference type="EMBL" id="VEVO01000002">
    <property type="protein sequence ID" value="KAF0045733.1"/>
    <property type="molecule type" value="Genomic_DNA"/>
</dbReference>